<dbReference type="Proteomes" id="UP000195152">
    <property type="component" value="Unassembled WGS sequence"/>
</dbReference>
<evidence type="ECO:0000313" key="3">
    <source>
        <dbReference type="EMBL" id="OTW50767.1"/>
    </source>
</evidence>
<organism evidence="3 4">
    <name type="scientific">Bacillus thuringiensis serovar mexicanensis</name>
    <dbReference type="NCBI Taxonomy" id="180868"/>
    <lineage>
        <taxon>Bacteria</taxon>
        <taxon>Bacillati</taxon>
        <taxon>Bacillota</taxon>
        <taxon>Bacilli</taxon>
        <taxon>Bacillales</taxon>
        <taxon>Bacillaceae</taxon>
        <taxon>Bacillus</taxon>
        <taxon>Bacillus cereus group</taxon>
    </lineage>
</organism>
<keyword evidence="2" id="KW-0812">Transmembrane</keyword>
<feature type="region of interest" description="Disordered" evidence="1">
    <location>
        <begin position="61"/>
        <end position="83"/>
    </location>
</feature>
<evidence type="ECO:0000256" key="1">
    <source>
        <dbReference type="SAM" id="MobiDB-lite"/>
    </source>
</evidence>
<protein>
    <submittedName>
        <fullName evidence="3">Uncharacterized protein</fullName>
    </submittedName>
</protein>
<reference evidence="3 4" key="1">
    <citation type="submission" date="2016-10" db="EMBL/GenBank/DDBJ databases">
        <title>Comparative genomics of Bacillus thuringiensis reveals a path to pathogens against multiple invertebrate hosts.</title>
        <authorList>
            <person name="Zheng J."/>
            <person name="Gao Q."/>
            <person name="Liu H."/>
            <person name="Peng D."/>
            <person name="Ruan L."/>
            <person name="Sun M."/>
        </authorList>
    </citation>
    <scope>NUCLEOTIDE SEQUENCE [LARGE SCALE GENOMIC DNA]</scope>
    <source>
        <strain evidence="3">BGSC 4AC1</strain>
    </source>
</reference>
<sequence length="83" mass="8867">MYNTALKAKAWLQNEKSQVSNESGMHNLFVVLLVIGLGALIFPQIKIAFSNIMKKFTTAATSGSSDVKVDNPLGPASGWGGKK</sequence>
<name>A0A242WAG7_BACTU</name>
<keyword evidence="2" id="KW-1133">Transmembrane helix</keyword>
<evidence type="ECO:0000313" key="4">
    <source>
        <dbReference type="Proteomes" id="UP000195152"/>
    </source>
</evidence>
<gene>
    <name evidence="3" type="ORF">BK699_09450</name>
</gene>
<keyword evidence="2" id="KW-0472">Membrane</keyword>
<feature type="transmembrane region" description="Helical" evidence="2">
    <location>
        <begin position="25"/>
        <end position="45"/>
    </location>
</feature>
<dbReference type="RefSeq" id="WP_000282849.1">
    <property type="nucleotide sequence ID" value="NZ_NFCF01000063.1"/>
</dbReference>
<accession>A0A242WAG7</accession>
<dbReference type="AlphaFoldDB" id="A0A242WAG7"/>
<comment type="caution">
    <text evidence="3">The sequence shown here is derived from an EMBL/GenBank/DDBJ whole genome shotgun (WGS) entry which is preliminary data.</text>
</comment>
<dbReference type="EMBL" id="NFCF01000063">
    <property type="protein sequence ID" value="OTW50767.1"/>
    <property type="molecule type" value="Genomic_DNA"/>
</dbReference>
<proteinExistence type="predicted"/>
<evidence type="ECO:0000256" key="2">
    <source>
        <dbReference type="SAM" id="Phobius"/>
    </source>
</evidence>